<dbReference type="Proteomes" id="UP000445000">
    <property type="component" value="Unassembled WGS sequence"/>
</dbReference>
<comment type="caution">
    <text evidence="13">The sequence shown here is derived from an EMBL/GenBank/DDBJ whole genome shotgun (WGS) entry which is preliminary data.</text>
</comment>
<keyword evidence="3" id="KW-0276">Fatty acid metabolism</keyword>
<dbReference type="InterPro" id="IPR006108">
    <property type="entry name" value="3HC_DH_C"/>
</dbReference>
<dbReference type="Pfam" id="PF00378">
    <property type="entry name" value="ECH_1"/>
    <property type="match status" value="1"/>
</dbReference>
<dbReference type="GO" id="GO:0004300">
    <property type="term" value="F:enoyl-CoA hydratase activity"/>
    <property type="evidence" value="ECO:0007669"/>
    <property type="project" value="TreeGrafter"/>
</dbReference>
<dbReference type="FunFam" id="3.40.50.720:FF:000009">
    <property type="entry name" value="Fatty oxidation complex, alpha subunit"/>
    <property type="match status" value="1"/>
</dbReference>
<dbReference type="CDD" id="cd06558">
    <property type="entry name" value="crotonase-like"/>
    <property type="match status" value="1"/>
</dbReference>
<gene>
    <name evidence="13" type="ORF">GCM10011487_45170</name>
</gene>
<keyword evidence="5" id="KW-0560">Oxidoreductase</keyword>
<dbReference type="InterPro" id="IPR050136">
    <property type="entry name" value="FA_oxidation_alpha_subunit"/>
</dbReference>
<evidence type="ECO:0000259" key="11">
    <source>
        <dbReference type="Pfam" id="PF00725"/>
    </source>
</evidence>
<feature type="domain" description="3-hydroxyacyl-CoA dehydrogenase C-terminal" evidence="11">
    <location>
        <begin position="499"/>
        <end position="597"/>
    </location>
</feature>
<accession>A0A829YGS2</accession>
<feature type="domain" description="3-hydroxyacyl-CoA dehydrogenase NAD binding" evidence="12">
    <location>
        <begin position="319"/>
        <end position="496"/>
    </location>
</feature>
<evidence type="ECO:0000256" key="9">
    <source>
        <dbReference type="ARBA" id="ARBA00023268"/>
    </source>
</evidence>
<evidence type="ECO:0000256" key="5">
    <source>
        <dbReference type="ARBA" id="ARBA00023002"/>
    </source>
</evidence>
<evidence type="ECO:0000256" key="1">
    <source>
        <dbReference type="ARBA" id="ARBA00005005"/>
    </source>
</evidence>
<dbReference type="EMBL" id="BLJN01000004">
    <property type="protein sequence ID" value="GFE82517.1"/>
    <property type="molecule type" value="Genomic_DNA"/>
</dbReference>
<dbReference type="Gene3D" id="3.40.50.720">
    <property type="entry name" value="NAD(P)-binding Rossmann-like Domain"/>
    <property type="match status" value="1"/>
</dbReference>
<dbReference type="InterPro" id="IPR006176">
    <property type="entry name" value="3-OHacyl-CoA_DH_NAD-bd"/>
</dbReference>
<comment type="pathway">
    <text evidence="1">Lipid metabolism; fatty acid beta-oxidation.</text>
</comment>
<name>A0A829YGS2_9GAMM</name>
<keyword evidence="8" id="KW-0456">Lyase</keyword>
<dbReference type="InterPro" id="IPR036291">
    <property type="entry name" value="NAD(P)-bd_dom_sf"/>
</dbReference>
<dbReference type="RefSeq" id="WP_161814155.1">
    <property type="nucleotide sequence ID" value="NZ_BLJN01000004.1"/>
</dbReference>
<dbReference type="Pfam" id="PF00725">
    <property type="entry name" value="3HCDH"/>
    <property type="match status" value="1"/>
</dbReference>
<evidence type="ECO:0000256" key="7">
    <source>
        <dbReference type="ARBA" id="ARBA00023098"/>
    </source>
</evidence>
<dbReference type="PANTHER" id="PTHR43612:SF3">
    <property type="entry name" value="TRIFUNCTIONAL ENZYME SUBUNIT ALPHA, MITOCHONDRIAL"/>
    <property type="match status" value="1"/>
</dbReference>
<dbReference type="UniPathway" id="UPA00659"/>
<dbReference type="SUPFAM" id="SSF51735">
    <property type="entry name" value="NAD(P)-binding Rossmann-fold domains"/>
    <property type="match status" value="1"/>
</dbReference>
<reference evidence="14" key="1">
    <citation type="submission" date="2020-01" db="EMBL/GenBank/DDBJ databases">
        <title>'Steroidobacter agaridevorans' sp. nov., agar-degrading bacteria isolated from rhizosphere soils.</title>
        <authorList>
            <person name="Ikenaga M."/>
            <person name="Kataoka M."/>
            <person name="Murouchi A."/>
            <person name="Katsuragi S."/>
            <person name="Sakai M."/>
        </authorList>
    </citation>
    <scope>NUCLEOTIDE SEQUENCE [LARGE SCALE GENOMIC DNA]</scope>
    <source>
        <strain evidence="14">YU21-B</strain>
    </source>
</reference>
<protein>
    <submittedName>
        <fullName evidence="13">3-hydroxyacyl-CoA dehydrogenase</fullName>
    </submittedName>
</protein>
<keyword evidence="7" id="KW-0443">Lipid metabolism</keyword>
<keyword evidence="6" id="KW-0520">NAD</keyword>
<evidence type="ECO:0000259" key="12">
    <source>
        <dbReference type="Pfam" id="PF02737"/>
    </source>
</evidence>
<evidence type="ECO:0000256" key="3">
    <source>
        <dbReference type="ARBA" id="ARBA00022832"/>
    </source>
</evidence>
<dbReference type="Gene3D" id="3.90.226.10">
    <property type="entry name" value="2-enoyl-CoA Hydratase, Chain A, domain 1"/>
    <property type="match status" value="1"/>
</dbReference>
<dbReference type="SUPFAM" id="SSF52096">
    <property type="entry name" value="ClpP/crotonase"/>
    <property type="match status" value="1"/>
</dbReference>
<organism evidence="13 14">
    <name type="scientific">Steroidobacter agaridevorans</name>
    <dbReference type="NCBI Taxonomy" id="2695856"/>
    <lineage>
        <taxon>Bacteria</taxon>
        <taxon>Pseudomonadati</taxon>
        <taxon>Pseudomonadota</taxon>
        <taxon>Gammaproteobacteria</taxon>
        <taxon>Steroidobacterales</taxon>
        <taxon>Steroidobacteraceae</taxon>
        <taxon>Steroidobacter</taxon>
    </lineage>
</organism>
<dbReference type="InterPro" id="IPR029045">
    <property type="entry name" value="ClpP/crotonase-like_dom_sf"/>
</dbReference>
<dbReference type="InterPro" id="IPR008927">
    <property type="entry name" value="6-PGluconate_DH-like_C_sf"/>
</dbReference>
<evidence type="ECO:0000256" key="2">
    <source>
        <dbReference type="ARBA" id="ARBA00007005"/>
    </source>
</evidence>
<dbReference type="InterPro" id="IPR001753">
    <property type="entry name" value="Enoyl-CoA_hydra/iso"/>
</dbReference>
<dbReference type="GO" id="GO:0070403">
    <property type="term" value="F:NAD+ binding"/>
    <property type="evidence" value="ECO:0007669"/>
    <property type="project" value="InterPro"/>
</dbReference>
<evidence type="ECO:0000256" key="4">
    <source>
        <dbReference type="ARBA" id="ARBA00022963"/>
    </source>
</evidence>
<sequence length="737" mass="78908">MSTLRFELDAAGVALVSIDVVDRSMNVLTPALEAALAAAVERIAADASIKAAVITSAKSNAFLAGADLKELVSVYGQETLQQAYARSARLSGVFRRLETCGKPIAAAINGLALGGGLELALACHYRVLADDPKAVVGLPEVKVGLLPGAGGTQRLPRLIGIQQALPMLLNGAPVLPAQALELGIVHALAPADQLIARARDWVLANPVAQQPWDVKGFKVPGGVGCLAPHAVESFQAGTSRVARATQRNYPAPPAILACVFEGTQLPIDRALRLESKYFATLLCSPVCRNLMRTMFIQKEAADKLASRPAGVPKSTFTRIGVIGAGMMGAGIAYAAASAGIDVILLDATQELADRGKAYSVKALQRQLEKRATTQQRVNTTLSRILATTDYSHLRGCELVVEAVFEKREVKHDVIRKATALLGPSAIFASNTSTLPIGGLAEVHPRPEQFVGLHFFSPVEHMPLVEVIRGRSTSAATLAQALDFVSQLRKTPIVVNDSPGFFTSRVFGTYVDEGMAMLAEGIEPALIENAARMAGMPVGPLAVCDEVTIELQLKVHEQAVADGLNEKFQRLTAIDVVRKMVQEQGRVGRRGGGGFYDYPANERKRLWPGLRDLFAVREVQPEVEELRQRFLVIQALESARCVAEGVIDRPADADLGSILGIGYPAWAGGVLSFIDTIGAARFIADCRELARRYGQRFEPPADLVERAHRSALYHEETSGFTISIPQGDLEPIHGGQTG</sequence>
<dbReference type="GO" id="GO:0016509">
    <property type="term" value="F:long-chain (3S)-3-hydroxyacyl-CoA dehydrogenase (NAD+) activity"/>
    <property type="evidence" value="ECO:0007669"/>
    <property type="project" value="TreeGrafter"/>
</dbReference>
<dbReference type="Gene3D" id="1.10.1040.50">
    <property type="match status" value="1"/>
</dbReference>
<dbReference type="Pfam" id="PF02737">
    <property type="entry name" value="3HCDH_N"/>
    <property type="match status" value="1"/>
</dbReference>
<keyword evidence="4" id="KW-0442">Lipid degradation</keyword>
<proteinExistence type="inferred from homology"/>
<dbReference type="SUPFAM" id="SSF48179">
    <property type="entry name" value="6-phosphogluconate dehydrogenase C-terminal domain-like"/>
    <property type="match status" value="2"/>
</dbReference>
<comment type="similarity">
    <text evidence="2">In the central section; belongs to the 3-hydroxyacyl-CoA dehydrogenase family.</text>
</comment>
<keyword evidence="9" id="KW-0511">Multifunctional enzyme</keyword>
<evidence type="ECO:0000313" key="14">
    <source>
        <dbReference type="Proteomes" id="UP000445000"/>
    </source>
</evidence>
<evidence type="ECO:0000256" key="10">
    <source>
        <dbReference type="ARBA" id="ARBA00049556"/>
    </source>
</evidence>
<dbReference type="PANTHER" id="PTHR43612">
    <property type="entry name" value="TRIFUNCTIONAL ENZYME SUBUNIT ALPHA"/>
    <property type="match status" value="1"/>
</dbReference>
<evidence type="ECO:0000313" key="13">
    <source>
        <dbReference type="EMBL" id="GFE82517.1"/>
    </source>
</evidence>
<dbReference type="GO" id="GO:0006635">
    <property type="term" value="P:fatty acid beta-oxidation"/>
    <property type="evidence" value="ECO:0007669"/>
    <property type="project" value="UniProtKB-UniPathway"/>
</dbReference>
<evidence type="ECO:0000256" key="8">
    <source>
        <dbReference type="ARBA" id="ARBA00023239"/>
    </source>
</evidence>
<dbReference type="AlphaFoldDB" id="A0A829YGS2"/>
<evidence type="ECO:0000256" key="6">
    <source>
        <dbReference type="ARBA" id="ARBA00023027"/>
    </source>
</evidence>
<keyword evidence="14" id="KW-1185">Reference proteome</keyword>
<comment type="catalytic activity">
    <reaction evidence="10">
        <text>a (3S)-3-hydroxyacyl-CoA + NAD(+) = a 3-oxoacyl-CoA + NADH + H(+)</text>
        <dbReference type="Rhea" id="RHEA:22432"/>
        <dbReference type="ChEBI" id="CHEBI:15378"/>
        <dbReference type="ChEBI" id="CHEBI:57318"/>
        <dbReference type="ChEBI" id="CHEBI:57540"/>
        <dbReference type="ChEBI" id="CHEBI:57945"/>
        <dbReference type="ChEBI" id="CHEBI:90726"/>
        <dbReference type="EC" id="1.1.1.35"/>
    </reaction>
</comment>